<name>A0A4T0J1J1_WALIC</name>
<evidence type="ECO:0000256" key="2">
    <source>
        <dbReference type="ARBA" id="ARBA00022692"/>
    </source>
</evidence>
<feature type="domain" description="SUN" evidence="6">
    <location>
        <begin position="614"/>
        <end position="811"/>
    </location>
</feature>
<gene>
    <name evidence="7" type="ORF">E3P86_02501</name>
</gene>
<protein>
    <recommendedName>
        <fullName evidence="6">SUN domain-containing protein</fullName>
    </recommendedName>
</protein>
<feature type="compositionally biased region" description="Basic residues" evidence="5">
    <location>
        <begin position="209"/>
        <end position="218"/>
    </location>
</feature>
<evidence type="ECO:0000259" key="6">
    <source>
        <dbReference type="PROSITE" id="PS51469"/>
    </source>
</evidence>
<feature type="region of interest" description="Disordered" evidence="5">
    <location>
        <begin position="22"/>
        <end position="333"/>
    </location>
</feature>
<keyword evidence="3" id="KW-1133">Transmembrane helix</keyword>
<dbReference type="Gene3D" id="2.60.120.260">
    <property type="entry name" value="Galactose-binding domain-like"/>
    <property type="match status" value="1"/>
</dbReference>
<evidence type="ECO:0000313" key="8">
    <source>
        <dbReference type="Proteomes" id="UP000310689"/>
    </source>
</evidence>
<dbReference type="PROSITE" id="PS51469">
    <property type="entry name" value="SUN"/>
    <property type="match status" value="1"/>
</dbReference>
<dbReference type="Pfam" id="PF07738">
    <property type="entry name" value="Sad1_UNC"/>
    <property type="match status" value="2"/>
</dbReference>
<evidence type="ECO:0000256" key="4">
    <source>
        <dbReference type="ARBA" id="ARBA00023136"/>
    </source>
</evidence>
<feature type="compositionally biased region" description="Basic and acidic residues" evidence="5">
    <location>
        <begin position="169"/>
        <end position="188"/>
    </location>
</feature>
<evidence type="ECO:0000256" key="3">
    <source>
        <dbReference type="ARBA" id="ARBA00022989"/>
    </source>
</evidence>
<keyword evidence="4" id="KW-0472">Membrane</keyword>
<comment type="caution">
    <text evidence="7">The sequence shown here is derived from an EMBL/GenBank/DDBJ whole genome shotgun (WGS) entry which is preliminary data.</text>
</comment>
<dbReference type="EMBL" id="SPOI01000129">
    <property type="protein sequence ID" value="TIB36456.1"/>
    <property type="molecule type" value="Genomic_DNA"/>
</dbReference>
<comment type="subcellular location">
    <subcellularLocation>
        <location evidence="1">Membrane</location>
    </subcellularLocation>
</comment>
<dbReference type="PANTHER" id="PTHR12911">
    <property type="entry name" value="SAD1/UNC-84-LIKE PROTEIN-RELATED"/>
    <property type="match status" value="1"/>
</dbReference>
<feature type="compositionally biased region" description="Basic and acidic residues" evidence="5">
    <location>
        <begin position="231"/>
        <end position="246"/>
    </location>
</feature>
<dbReference type="InterPro" id="IPR012919">
    <property type="entry name" value="SUN_dom"/>
</dbReference>
<dbReference type="AlphaFoldDB" id="A0A4T0J1J1"/>
<proteinExistence type="predicted"/>
<keyword evidence="2" id="KW-0812">Transmembrane</keyword>
<dbReference type="GO" id="GO:0043495">
    <property type="term" value="F:protein-membrane adaptor activity"/>
    <property type="evidence" value="ECO:0007669"/>
    <property type="project" value="TreeGrafter"/>
</dbReference>
<feature type="compositionally biased region" description="Basic and acidic residues" evidence="5">
    <location>
        <begin position="81"/>
        <end position="91"/>
    </location>
</feature>
<dbReference type="Proteomes" id="UP000310689">
    <property type="component" value="Unassembled WGS sequence"/>
</dbReference>
<feature type="compositionally biased region" description="Polar residues" evidence="5">
    <location>
        <begin position="40"/>
        <end position="68"/>
    </location>
</feature>
<feature type="compositionally biased region" description="Acidic residues" evidence="5">
    <location>
        <begin position="158"/>
        <end position="168"/>
    </location>
</feature>
<dbReference type="GO" id="GO:0034993">
    <property type="term" value="C:meiotic nuclear membrane microtubule tethering complex"/>
    <property type="evidence" value="ECO:0007669"/>
    <property type="project" value="TreeGrafter"/>
</dbReference>
<sequence>MSTLNNSTSVTIASAFNLAMEQRQQQNQNQYRRHTRSRSKSVISEDSQPSVKESHLILSTQNRQPSESDLSDSYDYQPEDQIVRDLEQRDQQRKKKGQWLADKLPQYSPSDNSITPSSNKENAQTPLGSNNSQSKSFQGPDSVLGKRVRRRSRHLDNDQDQDDEEEDFYQPREEDSGDDHILSDEGKDRSKKWPKSRLQFKTVVDGKSNKRKKSRKSRGSNASDVASEISLDYRESSASNDHKPSESLDDQSVSVQDDYSVDILPPDDNFSAPPPPPPPAPKPTQLPKSLKATEPLRAPAMPPPPLPKAASPKKQPTRRLASPPKSNIPPHTPKKSLLQILALTAYVPVVAAKIFAKNITNHKKSVGVLLLAAALIVVSRSSDASISNYIPSVNLGGSSEPIDVSVKDFQKLSRGTQNLQHMIETLNKDMQQVKTRVKYGEDAHVQMQSIQNKLDDITNTQLTELQVSRIVEKLLPHRLLVRKSPTGEAIIDDAFWKALRSVFETQNTISNPNWDEFIRENSDKLKQWLYSEGGVDEQVVNKLEFMNLVDERVRSFVSNASSKKSGLNSWFRGGGSMPSSEELQNTVSDIVESSLRRYSADTIGKTDYALFTAGARVIPSQTSPTYSITPVSFVRKVLGKMLGSGTRAYGRPPVTALHPDTNVGMCWSFHGSAGEIGVKLARPAVPISGYTIDHASPLLVQDRSSAPQTVELWGISDDQNQIEKIKEINEEVIEEISREYSVNEAAPAGNSALLAVDTYDLNKHHIQTFEVRNIVKEMDFRADAVVLRVNDNHGNKHHTCLYRLRVHSTDDGRSVLDDDNIDQS</sequence>
<dbReference type="InterPro" id="IPR045119">
    <property type="entry name" value="SUN1-5"/>
</dbReference>
<dbReference type="PANTHER" id="PTHR12911:SF8">
    <property type="entry name" value="KLAROID PROTEIN-RELATED"/>
    <property type="match status" value="1"/>
</dbReference>
<feature type="compositionally biased region" description="Pro residues" evidence="5">
    <location>
        <begin position="272"/>
        <end position="284"/>
    </location>
</feature>
<organism evidence="7 8">
    <name type="scientific">Wallemia ichthyophaga</name>
    <dbReference type="NCBI Taxonomy" id="245174"/>
    <lineage>
        <taxon>Eukaryota</taxon>
        <taxon>Fungi</taxon>
        <taxon>Dikarya</taxon>
        <taxon>Basidiomycota</taxon>
        <taxon>Wallemiomycotina</taxon>
        <taxon>Wallemiomycetes</taxon>
        <taxon>Wallemiales</taxon>
        <taxon>Wallemiaceae</taxon>
        <taxon>Wallemia</taxon>
    </lineage>
</organism>
<evidence type="ECO:0000313" key="7">
    <source>
        <dbReference type="EMBL" id="TIB36456.1"/>
    </source>
</evidence>
<accession>A0A4T0J1J1</accession>
<reference evidence="7 8" key="1">
    <citation type="submission" date="2019-03" db="EMBL/GenBank/DDBJ databases">
        <title>Sequencing 23 genomes of Wallemia ichthyophaga.</title>
        <authorList>
            <person name="Gostincar C."/>
        </authorList>
    </citation>
    <scope>NUCLEOTIDE SEQUENCE [LARGE SCALE GENOMIC DNA]</scope>
    <source>
        <strain evidence="7 8">EXF-6200</strain>
    </source>
</reference>
<feature type="compositionally biased region" description="Polar residues" evidence="5">
    <location>
        <begin position="107"/>
        <end position="139"/>
    </location>
</feature>
<feature type="compositionally biased region" description="Low complexity" evidence="5">
    <location>
        <begin position="250"/>
        <end position="271"/>
    </location>
</feature>
<evidence type="ECO:0000256" key="5">
    <source>
        <dbReference type="SAM" id="MobiDB-lite"/>
    </source>
</evidence>
<evidence type="ECO:0000256" key="1">
    <source>
        <dbReference type="ARBA" id="ARBA00004370"/>
    </source>
</evidence>
<feature type="compositionally biased region" description="Low complexity" evidence="5">
    <location>
        <begin position="285"/>
        <end position="299"/>
    </location>
</feature>